<evidence type="ECO:0000259" key="2">
    <source>
        <dbReference type="PROSITE" id="PS50943"/>
    </source>
</evidence>
<dbReference type="InterPro" id="IPR010982">
    <property type="entry name" value="Lambda_DNA-bd_dom_sf"/>
</dbReference>
<dbReference type="InterPro" id="IPR043917">
    <property type="entry name" value="DUF5753"/>
</dbReference>
<dbReference type="RefSeq" id="WP_378258639.1">
    <property type="nucleotide sequence ID" value="NZ_JBHSIT010000007.1"/>
</dbReference>
<protein>
    <submittedName>
        <fullName evidence="3">Scr1 family TA system antitoxin-like transcriptional regulator</fullName>
    </submittedName>
</protein>
<dbReference type="Pfam" id="PF01381">
    <property type="entry name" value="HTH_3"/>
    <property type="match status" value="1"/>
</dbReference>
<feature type="region of interest" description="Disordered" evidence="1">
    <location>
        <begin position="1"/>
        <end position="21"/>
    </location>
</feature>
<dbReference type="InterPro" id="IPR001387">
    <property type="entry name" value="Cro/C1-type_HTH"/>
</dbReference>
<dbReference type="Proteomes" id="UP001595872">
    <property type="component" value="Unassembled WGS sequence"/>
</dbReference>
<accession>A0ABV9U1M2</accession>
<dbReference type="EMBL" id="JBHSIT010000007">
    <property type="protein sequence ID" value="MFC4910353.1"/>
    <property type="molecule type" value="Genomic_DNA"/>
</dbReference>
<feature type="domain" description="HTH cro/C1-type" evidence="2">
    <location>
        <begin position="32"/>
        <end position="87"/>
    </location>
</feature>
<dbReference type="CDD" id="cd00093">
    <property type="entry name" value="HTH_XRE"/>
    <property type="match status" value="1"/>
</dbReference>
<name>A0ABV9U1M2_9ACTN</name>
<dbReference type="SMART" id="SM00530">
    <property type="entry name" value="HTH_XRE"/>
    <property type="match status" value="1"/>
</dbReference>
<dbReference type="SUPFAM" id="SSF47413">
    <property type="entry name" value="lambda repressor-like DNA-binding domains"/>
    <property type="match status" value="1"/>
</dbReference>
<evidence type="ECO:0000313" key="4">
    <source>
        <dbReference type="Proteomes" id="UP001595872"/>
    </source>
</evidence>
<gene>
    <name evidence="3" type="ORF">ACFPCY_23775</name>
</gene>
<reference evidence="4" key="1">
    <citation type="journal article" date="2019" name="Int. J. Syst. Evol. Microbiol.">
        <title>The Global Catalogue of Microorganisms (GCM) 10K type strain sequencing project: providing services to taxonomists for standard genome sequencing and annotation.</title>
        <authorList>
            <consortium name="The Broad Institute Genomics Platform"/>
            <consortium name="The Broad Institute Genome Sequencing Center for Infectious Disease"/>
            <person name="Wu L."/>
            <person name="Ma J."/>
        </authorList>
    </citation>
    <scope>NUCLEOTIDE SEQUENCE [LARGE SCALE GENOMIC DNA]</scope>
    <source>
        <strain evidence="4">KLKA75</strain>
    </source>
</reference>
<evidence type="ECO:0000313" key="3">
    <source>
        <dbReference type="EMBL" id="MFC4910353.1"/>
    </source>
</evidence>
<organism evidence="3 4">
    <name type="scientific">Actinomadura gamaensis</name>
    <dbReference type="NCBI Taxonomy" id="1763541"/>
    <lineage>
        <taxon>Bacteria</taxon>
        <taxon>Bacillati</taxon>
        <taxon>Actinomycetota</taxon>
        <taxon>Actinomycetes</taxon>
        <taxon>Streptosporangiales</taxon>
        <taxon>Thermomonosporaceae</taxon>
        <taxon>Actinomadura</taxon>
    </lineage>
</organism>
<proteinExistence type="predicted"/>
<evidence type="ECO:0000256" key="1">
    <source>
        <dbReference type="SAM" id="MobiDB-lite"/>
    </source>
</evidence>
<dbReference type="PROSITE" id="PS50943">
    <property type="entry name" value="HTH_CROC1"/>
    <property type="match status" value="1"/>
</dbReference>
<dbReference type="Pfam" id="PF19054">
    <property type="entry name" value="DUF5753"/>
    <property type="match status" value="1"/>
</dbReference>
<dbReference type="Gene3D" id="1.10.260.40">
    <property type="entry name" value="lambda repressor-like DNA-binding domains"/>
    <property type="match status" value="1"/>
</dbReference>
<keyword evidence="4" id="KW-1185">Reference proteome</keyword>
<comment type="caution">
    <text evidence="3">The sequence shown here is derived from an EMBL/GenBank/DDBJ whole genome shotgun (WGS) entry which is preliminary data.</text>
</comment>
<sequence length="280" mass="31653">MPPQRKDQDGDEQDRRDFDPRSSNHALFAYKLRTYREREGLSQTEVGAFCNVSNKMISAIENLYRIPNDHVAARLDLLFGVDIFADLYWLILRELRLTPGFLSYTREETRADVIRIFAPMLIPGLFQTEAYARAVLSTETPEGEVEQALAVRMARQGILDRETPPFIIAVIKESALREPVGGREVHREQLDHLLELAGRHHITVQVLPDGAPVYITGMLAVFGYTEEADLAYVEAPVDNGHMVEPPALVLRLAMAFDRARGEALSVAESERRIRSIREGL</sequence>